<organism evidence="16 17">
    <name type="scientific">Kocuria rosea subsp. polaris</name>
    <dbReference type="NCBI Taxonomy" id="136273"/>
    <lineage>
        <taxon>Bacteria</taxon>
        <taxon>Bacillati</taxon>
        <taxon>Actinomycetota</taxon>
        <taxon>Actinomycetes</taxon>
        <taxon>Micrococcales</taxon>
        <taxon>Micrococcaceae</taxon>
        <taxon>Kocuria</taxon>
    </lineage>
</organism>
<dbReference type="GO" id="GO:0000703">
    <property type="term" value="F:oxidized pyrimidine nucleobase lesion DNA N-glycosylase activity"/>
    <property type="evidence" value="ECO:0007669"/>
    <property type="project" value="TreeGrafter"/>
</dbReference>
<dbReference type="EC" id="4.2.99.18" evidence="2"/>
<keyword evidence="3" id="KW-0479">Metal-binding</keyword>
<evidence type="ECO:0000256" key="1">
    <source>
        <dbReference type="ARBA" id="ARBA00009409"/>
    </source>
</evidence>
<dbReference type="PROSITE" id="PS51066">
    <property type="entry name" value="ZF_FPG_2"/>
    <property type="match status" value="1"/>
</dbReference>
<feature type="domain" description="Formamidopyrimidine-DNA glycosylase catalytic" evidence="15">
    <location>
        <begin position="2"/>
        <end position="97"/>
    </location>
</feature>
<keyword evidence="7" id="KW-0862">Zinc</keyword>
<comment type="caution">
    <text evidence="16">The sequence shown here is derived from an EMBL/GenBank/DDBJ whole genome shotgun (WGS) entry which is preliminary data.</text>
</comment>
<dbReference type="InterPro" id="IPR000214">
    <property type="entry name" value="Znf_DNA_glyclase/AP_lyase"/>
</dbReference>
<name>A0A0A6VT86_KOCRO</name>
<evidence type="ECO:0000259" key="15">
    <source>
        <dbReference type="PROSITE" id="PS51068"/>
    </source>
</evidence>
<keyword evidence="4" id="KW-0227">DNA damage</keyword>
<dbReference type="InterPro" id="IPR010979">
    <property type="entry name" value="Ribosomal_uS13-like_H2TH"/>
</dbReference>
<evidence type="ECO:0000256" key="11">
    <source>
        <dbReference type="ARBA" id="ARBA00023268"/>
    </source>
</evidence>
<keyword evidence="12" id="KW-0326">Glycosidase</keyword>
<keyword evidence="5 13" id="KW-0863">Zinc-finger</keyword>
<dbReference type="InterPro" id="IPR035937">
    <property type="entry name" value="FPG_N"/>
</dbReference>
<keyword evidence="17" id="KW-1185">Reference proteome</keyword>
<dbReference type="InterPro" id="IPR015886">
    <property type="entry name" value="H2TH_FPG"/>
</dbReference>
<dbReference type="SUPFAM" id="SSF57716">
    <property type="entry name" value="Glucocorticoid receptor-like (DNA-binding domain)"/>
    <property type="match status" value="1"/>
</dbReference>
<evidence type="ECO:0000256" key="3">
    <source>
        <dbReference type="ARBA" id="ARBA00022723"/>
    </source>
</evidence>
<dbReference type="Pfam" id="PF06831">
    <property type="entry name" value="H2TH"/>
    <property type="match status" value="1"/>
</dbReference>
<keyword evidence="6" id="KW-0378">Hydrolase</keyword>
<evidence type="ECO:0000256" key="8">
    <source>
        <dbReference type="ARBA" id="ARBA00023125"/>
    </source>
</evidence>
<keyword evidence="8" id="KW-0238">DNA-binding</keyword>
<evidence type="ECO:0000256" key="7">
    <source>
        <dbReference type="ARBA" id="ARBA00022833"/>
    </source>
</evidence>
<dbReference type="OrthoDB" id="9800855at2"/>
<evidence type="ECO:0000259" key="14">
    <source>
        <dbReference type="PROSITE" id="PS51066"/>
    </source>
</evidence>
<dbReference type="GO" id="GO:0140078">
    <property type="term" value="F:class I DNA-(apurinic or apyrimidinic site) endonuclease activity"/>
    <property type="evidence" value="ECO:0007669"/>
    <property type="project" value="UniProtKB-EC"/>
</dbReference>
<evidence type="ECO:0000256" key="12">
    <source>
        <dbReference type="ARBA" id="ARBA00023295"/>
    </source>
</evidence>
<evidence type="ECO:0000256" key="2">
    <source>
        <dbReference type="ARBA" id="ARBA00012720"/>
    </source>
</evidence>
<dbReference type="GO" id="GO:0003684">
    <property type="term" value="F:damaged DNA binding"/>
    <property type="evidence" value="ECO:0007669"/>
    <property type="project" value="InterPro"/>
</dbReference>
<dbReference type="InterPro" id="IPR012319">
    <property type="entry name" value="FPG_cat"/>
</dbReference>
<evidence type="ECO:0000313" key="17">
    <source>
        <dbReference type="Proteomes" id="UP000030466"/>
    </source>
</evidence>
<evidence type="ECO:0000256" key="10">
    <source>
        <dbReference type="ARBA" id="ARBA00023239"/>
    </source>
</evidence>
<dbReference type="Proteomes" id="UP000030466">
    <property type="component" value="Unassembled WGS sequence"/>
</dbReference>
<evidence type="ECO:0000256" key="9">
    <source>
        <dbReference type="ARBA" id="ARBA00023204"/>
    </source>
</evidence>
<dbReference type="InterPro" id="IPR044090">
    <property type="entry name" value="Nei2_N"/>
</dbReference>
<feature type="domain" description="FPG-type" evidence="14">
    <location>
        <begin position="228"/>
        <end position="277"/>
    </location>
</feature>
<dbReference type="CDD" id="cd08971">
    <property type="entry name" value="AcNei2_N"/>
    <property type="match status" value="1"/>
</dbReference>
<dbReference type="GO" id="GO:0008270">
    <property type="term" value="F:zinc ion binding"/>
    <property type="evidence" value="ECO:0007669"/>
    <property type="project" value="UniProtKB-KW"/>
</dbReference>
<dbReference type="PROSITE" id="PS51068">
    <property type="entry name" value="FPG_CAT"/>
    <property type="match status" value="1"/>
</dbReference>
<accession>A0A0A6VT86</accession>
<evidence type="ECO:0000313" key="16">
    <source>
        <dbReference type="EMBL" id="KHD97049.1"/>
    </source>
</evidence>
<dbReference type="SMART" id="SM01232">
    <property type="entry name" value="H2TH"/>
    <property type="match status" value="1"/>
</dbReference>
<dbReference type="Gene3D" id="1.10.8.50">
    <property type="match status" value="1"/>
</dbReference>
<sequence>MPEGDTVYRQAVLLRRALAGRILTRSDLRFPSIATADLSGRTVTEVVPRGKHLLVRTDGGPDGLPPLTLHSHLLMEGMWHVYPRGARWRRPGHQARAVLENAAAQAVGFDLGMLDLVATADEDELVGHLGPDLLGPDWDRAEALARLARHPRRRVGAALMDQRNLAGIGNVYRNEILFLQRLHPFTPVAEVPDLGAVVDLSHRLLHVNRDRSQRSTVGGPARRGEQFWVYGRGRQPCRRCGAPVREARIDDAELVPGEPYPGPPRDRAVWFCERCQPLPS</sequence>
<keyword evidence="11" id="KW-0511">Multifunctional enzyme</keyword>
<dbReference type="SUPFAM" id="SSF81624">
    <property type="entry name" value="N-terminal domain of MutM-like DNA repair proteins"/>
    <property type="match status" value="1"/>
</dbReference>
<protein>
    <recommendedName>
        <fullName evidence="2">DNA-(apurinic or apyrimidinic site) lyase</fullName>
        <ecNumber evidence="2">4.2.99.18</ecNumber>
    </recommendedName>
</protein>
<proteinExistence type="inferred from homology"/>
<gene>
    <name evidence="16" type="ORF">GY22_11615</name>
</gene>
<evidence type="ECO:0000256" key="4">
    <source>
        <dbReference type="ARBA" id="ARBA00022763"/>
    </source>
</evidence>
<dbReference type="EMBL" id="JSUH01000010">
    <property type="protein sequence ID" value="KHD97049.1"/>
    <property type="molecule type" value="Genomic_DNA"/>
</dbReference>
<dbReference type="RefSeq" id="WP_035927760.1">
    <property type="nucleotide sequence ID" value="NZ_JSUH01000010.1"/>
</dbReference>
<comment type="similarity">
    <text evidence="1">Belongs to the FPG family.</text>
</comment>
<dbReference type="SMART" id="SM00898">
    <property type="entry name" value="Fapy_DNA_glyco"/>
    <property type="match status" value="1"/>
</dbReference>
<evidence type="ECO:0000256" key="6">
    <source>
        <dbReference type="ARBA" id="ARBA00022801"/>
    </source>
</evidence>
<evidence type="ECO:0000256" key="5">
    <source>
        <dbReference type="ARBA" id="ARBA00022771"/>
    </source>
</evidence>
<reference evidence="16 17" key="1">
    <citation type="journal article" date="2003" name="Int. J. Syst. Evol. Microbiol.">
        <title>Kocuria polaris sp. nov., an orange-pigmented psychrophilic bacterium isolated from an Antarctic cyanobacterial mat sample.</title>
        <authorList>
            <person name="Reddy G.S."/>
            <person name="Prakash J.S."/>
            <person name="Prabahar V."/>
            <person name="Matsumoto G.I."/>
            <person name="Stackebrandt E."/>
            <person name="Shivaji S."/>
        </authorList>
    </citation>
    <scope>NUCLEOTIDE SEQUENCE [LARGE SCALE GENOMIC DNA]</scope>
    <source>
        <strain evidence="16 17">CMS 76or</strain>
    </source>
</reference>
<dbReference type="Gene3D" id="3.20.190.10">
    <property type="entry name" value="MutM-like, N-terminal"/>
    <property type="match status" value="1"/>
</dbReference>
<dbReference type="GO" id="GO:0006284">
    <property type="term" value="P:base-excision repair"/>
    <property type="evidence" value="ECO:0007669"/>
    <property type="project" value="InterPro"/>
</dbReference>
<dbReference type="AlphaFoldDB" id="A0A0A6VT86"/>
<keyword evidence="9" id="KW-0234">DNA repair</keyword>
<keyword evidence="10" id="KW-0456">Lyase</keyword>
<dbReference type="SUPFAM" id="SSF46946">
    <property type="entry name" value="S13-like H2TH domain"/>
    <property type="match status" value="1"/>
</dbReference>
<evidence type="ECO:0000256" key="13">
    <source>
        <dbReference type="PROSITE-ProRule" id="PRU00391"/>
    </source>
</evidence>
<dbReference type="PANTHER" id="PTHR42697:SF1">
    <property type="entry name" value="ENDONUCLEASE 8"/>
    <property type="match status" value="1"/>
</dbReference>
<dbReference type="Pfam" id="PF01149">
    <property type="entry name" value="Fapy_DNA_glyco"/>
    <property type="match status" value="1"/>
</dbReference>
<dbReference type="PANTHER" id="PTHR42697">
    <property type="entry name" value="ENDONUCLEASE 8"/>
    <property type="match status" value="1"/>
</dbReference>